<dbReference type="EMBL" id="JAAXCZ010000026">
    <property type="protein sequence ID" value="MBC2385358.1"/>
    <property type="molecule type" value="Genomic_DNA"/>
</dbReference>
<gene>
    <name evidence="2" type="primary">pilM</name>
    <name evidence="2" type="ORF">HF209_30860</name>
</gene>
<reference evidence="2 3" key="1">
    <citation type="submission" date="2020-04" db="EMBL/GenBank/DDBJ databases">
        <title>Pseudomonas crami sp. nov., a novel proteolytic bacterial species isolated from cream.</title>
        <authorList>
            <person name="Hofmann K."/>
            <person name="Woller A."/>
            <person name="Huptas C."/>
            <person name="Wenning M."/>
            <person name="Scherer S."/>
            <person name="Doll E.V."/>
        </authorList>
    </citation>
    <scope>NUCLEOTIDE SEQUENCE [LARGE SCALE GENOMIC DNA]</scope>
    <source>
        <strain evidence="2 3">WS 5096</strain>
    </source>
</reference>
<name>A0ABR6TH99_9PSED</name>
<proteinExistence type="predicted"/>
<evidence type="ECO:0000313" key="3">
    <source>
        <dbReference type="Proteomes" id="UP000534677"/>
    </source>
</evidence>
<accession>A0ABR6TH99</accession>
<comment type="caution">
    <text evidence="2">The sequence shown here is derived from an EMBL/GenBank/DDBJ whole genome shotgun (WGS) entry which is preliminary data.</text>
</comment>
<keyword evidence="3" id="KW-1185">Reference proteome</keyword>
<keyword evidence="1" id="KW-0812">Transmembrane</keyword>
<sequence length="156" mass="16099">MAAHLLCTVIAMPLLWMIFAILFTTAVVFNSDQLSQNQGMSDAEVAAMSGSMLVYRNSVAAYREANPAFIGSVSDAALSLPTWYIKPPGLNNYVGAGASYVYVTTSLPGLVGALASKTESTSIGTNQGGLLSSPNTGSTGIPLPGQIPLSAVVIVQ</sequence>
<organism evidence="2 3">
    <name type="scientific">Pseudomonas cremoris</name>
    <dbReference type="NCBI Taxonomy" id="2724178"/>
    <lineage>
        <taxon>Bacteria</taxon>
        <taxon>Pseudomonadati</taxon>
        <taxon>Pseudomonadota</taxon>
        <taxon>Gammaproteobacteria</taxon>
        <taxon>Pseudomonadales</taxon>
        <taxon>Pseudomonadaceae</taxon>
        <taxon>Pseudomonas</taxon>
    </lineage>
</organism>
<dbReference type="Pfam" id="PF07419">
    <property type="entry name" value="PilM"/>
    <property type="match status" value="1"/>
</dbReference>
<dbReference type="Proteomes" id="UP000534677">
    <property type="component" value="Unassembled WGS sequence"/>
</dbReference>
<keyword evidence="1" id="KW-0472">Membrane</keyword>
<evidence type="ECO:0000256" key="1">
    <source>
        <dbReference type="SAM" id="Phobius"/>
    </source>
</evidence>
<feature type="transmembrane region" description="Helical" evidence="1">
    <location>
        <begin position="5"/>
        <end position="29"/>
    </location>
</feature>
<evidence type="ECO:0000313" key="2">
    <source>
        <dbReference type="EMBL" id="MBC2385358.1"/>
    </source>
</evidence>
<keyword evidence="1" id="KW-1133">Transmembrane helix</keyword>
<dbReference type="InterPro" id="IPR041883">
    <property type="entry name" value="PilM_N-ter"/>
</dbReference>
<dbReference type="Gene3D" id="6.20.120.30">
    <property type="entry name" value="PilM protein, C-terminal domain"/>
    <property type="match status" value="1"/>
</dbReference>
<dbReference type="InterPro" id="IPR009987">
    <property type="entry name" value="IM_PilM"/>
</dbReference>
<protein>
    <submittedName>
        <fullName evidence="2">Type IV pilus biogenesis protein PilM</fullName>
    </submittedName>
</protein>
<dbReference type="Gene3D" id="3.30.1300.90">
    <property type="entry name" value="PilM protein, N-terminal domain"/>
    <property type="match status" value="1"/>
</dbReference>
<dbReference type="InterPro" id="IPR041884">
    <property type="entry name" value="PilM_C-ter"/>
</dbReference>